<feature type="domain" description="Glycosyltransferase RgtA/B/C/D-like" evidence="9">
    <location>
        <begin position="112"/>
        <end position="249"/>
    </location>
</feature>
<keyword evidence="2" id="KW-1003">Cell membrane</keyword>
<organism evidence="10 11">
    <name type="scientific">Roseiconus lacunae</name>
    <dbReference type="NCBI Taxonomy" id="2605694"/>
    <lineage>
        <taxon>Bacteria</taxon>
        <taxon>Pseudomonadati</taxon>
        <taxon>Planctomycetota</taxon>
        <taxon>Planctomycetia</taxon>
        <taxon>Pirellulales</taxon>
        <taxon>Pirellulaceae</taxon>
        <taxon>Roseiconus</taxon>
    </lineage>
</organism>
<name>A0ABT7PE63_9BACT</name>
<feature type="transmembrane region" description="Helical" evidence="8">
    <location>
        <begin position="12"/>
        <end position="32"/>
    </location>
</feature>
<evidence type="ECO:0000256" key="8">
    <source>
        <dbReference type="SAM" id="Phobius"/>
    </source>
</evidence>
<feature type="transmembrane region" description="Helical" evidence="8">
    <location>
        <begin position="236"/>
        <end position="254"/>
    </location>
</feature>
<sequence length="583" mass="65857">MRISKRLGFYRAFRWITVIILIQAVALLVIAWKVSPTYDEWMYVPSGIYHWVHQDFSPYRVNPPLPRLIASLPLYLSGVDVPFAGMMSSGNRIEIQIADRWVEQYGPQTLSQIFVARLTTIAFAITGTLVIAALAREIFGDSASLISSMLWAFSPTILTHGSLATPDIPSTVLLVASILTFVRWFDGPTWASAAHFGGVLGLLLLSKSTWILLFLLFPIMLFALQYRDRTRWLKKSSTLIAVLCFSLLILNAGYRFDGTGTALKEHEFVSKALSGCDRGGWGNRFANSFVGELPLPLPSQFILGVDQQKFEFESGFPCYFGGEWHEHGFPLYYIYCFAWKEPIAVLLLCALCLRWVPFIEPNRLYRFAVISIPPLAIFTLASFQTGIHQHYRYVIFALPFVYLPIGACWHAAKLSSRYAITCLIGAASVSSLVTVPRTHAYFNVLAGGGERNWSYLSNSNIDWGQDLKLISQHIRKHPEIEFNVLHITRWDLRFLGLDCNSGRQSLMVPSPRRSGQFVPYQPGVYLVGITEFIRKEYAFFRENECSEVLPGGIRVYLVTQEMLSTNGLQIKPAISRNCLRDSP</sequence>
<dbReference type="PANTHER" id="PTHR33908">
    <property type="entry name" value="MANNOSYLTRANSFERASE YKCB-RELATED"/>
    <property type="match status" value="1"/>
</dbReference>
<proteinExistence type="predicted"/>
<keyword evidence="4 10" id="KW-0808">Transferase</keyword>
<dbReference type="InterPro" id="IPR038731">
    <property type="entry name" value="RgtA/B/C-like"/>
</dbReference>
<dbReference type="Pfam" id="PF13231">
    <property type="entry name" value="PMT_2"/>
    <property type="match status" value="1"/>
</dbReference>
<evidence type="ECO:0000256" key="3">
    <source>
        <dbReference type="ARBA" id="ARBA00022676"/>
    </source>
</evidence>
<comment type="caution">
    <text evidence="10">The sequence shown here is derived from an EMBL/GenBank/DDBJ whole genome shotgun (WGS) entry which is preliminary data.</text>
</comment>
<keyword evidence="6 8" id="KW-1133">Transmembrane helix</keyword>
<keyword evidence="11" id="KW-1185">Reference proteome</keyword>
<protein>
    <submittedName>
        <fullName evidence="10">Glycosyltransferase family 39 protein</fullName>
        <ecNumber evidence="10">2.4.-.-</ecNumber>
    </submittedName>
</protein>
<keyword evidence="7 8" id="KW-0472">Membrane</keyword>
<keyword evidence="3 10" id="KW-0328">Glycosyltransferase</keyword>
<evidence type="ECO:0000313" key="11">
    <source>
        <dbReference type="Proteomes" id="UP001239462"/>
    </source>
</evidence>
<dbReference type="GO" id="GO:0016757">
    <property type="term" value="F:glycosyltransferase activity"/>
    <property type="evidence" value="ECO:0007669"/>
    <property type="project" value="UniProtKB-KW"/>
</dbReference>
<evidence type="ECO:0000256" key="7">
    <source>
        <dbReference type="ARBA" id="ARBA00023136"/>
    </source>
</evidence>
<dbReference type="EC" id="2.4.-.-" evidence="10"/>
<keyword evidence="5 8" id="KW-0812">Transmembrane</keyword>
<feature type="transmembrane region" description="Helical" evidence="8">
    <location>
        <begin position="365"/>
        <end position="387"/>
    </location>
</feature>
<evidence type="ECO:0000256" key="4">
    <source>
        <dbReference type="ARBA" id="ARBA00022679"/>
    </source>
</evidence>
<evidence type="ECO:0000259" key="9">
    <source>
        <dbReference type="Pfam" id="PF13231"/>
    </source>
</evidence>
<dbReference type="RefSeq" id="WP_289162421.1">
    <property type="nucleotide sequence ID" value="NZ_JASZZN010000003.1"/>
</dbReference>
<gene>
    <name evidence="10" type="ORF">QTN89_04945</name>
</gene>
<dbReference type="PANTHER" id="PTHR33908:SF11">
    <property type="entry name" value="MEMBRANE PROTEIN"/>
    <property type="match status" value="1"/>
</dbReference>
<accession>A0ABT7PE63</accession>
<evidence type="ECO:0000256" key="2">
    <source>
        <dbReference type="ARBA" id="ARBA00022475"/>
    </source>
</evidence>
<evidence type="ECO:0000256" key="1">
    <source>
        <dbReference type="ARBA" id="ARBA00004651"/>
    </source>
</evidence>
<dbReference type="EMBL" id="JASZZN010000003">
    <property type="protein sequence ID" value="MDM4014766.1"/>
    <property type="molecule type" value="Genomic_DNA"/>
</dbReference>
<feature type="transmembrane region" description="Helical" evidence="8">
    <location>
        <begin position="199"/>
        <end position="224"/>
    </location>
</feature>
<comment type="subcellular location">
    <subcellularLocation>
        <location evidence="1">Cell membrane</location>
        <topology evidence="1">Multi-pass membrane protein</topology>
    </subcellularLocation>
</comment>
<dbReference type="InterPro" id="IPR050297">
    <property type="entry name" value="LipidA_mod_glycosyltrf_83"/>
</dbReference>
<dbReference type="Proteomes" id="UP001239462">
    <property type="component" value="Unassembled WGS sequence"/>
</dbReference>
<evidence type="ECO:0000256" key="6">
    <source>
        <dbReference type="ARBA" id="ARBA00022989"/>
    </source>
</evidence>
<feature type="transmembrane region" description="Helical" evidence="8">
    <location>
        <begin position="114"/>
        <end position="135"/>
    </location>
</feature>
<reference evidence="10 11" key="1">
    <citation type="submission" date="2023-06" db="EMBL/GenBank/DDBJ databases">
        <title>Roseiconus lacunae JC819 isolated from Gulf of Mannar region, Tamil Nadu.</title>
        <authorList>
            <person name="Pk S."/>
            <person name="Ch S."/>
            <person name="Ch V.R."/>
        </authorList>
    </citation>
    <scope>NUCLEOTIDE SEQUENCE [LARGE SCALE GENOMIC DNA]</scope>
    <source>
        <strain evidence="10 11">JC819</strain>
    </source>
</reference>
<feature type="transmembrane region" description="Helical" evidence="8">
    <location>
        <begin position="332"/>
        <end position="353"/>
    </location>
</feature>
<evidence type="ECO:0000256" key="5">
    <source>
        <dbReference type="ARBA" id="ARBA00022692"/>
    </source>
</evidence>
<feature type="transmembrane region" description="Helical" evidence="8">
    <location>
        <begin position="393"/>
        <end position="412"/>
    </location>
</feature>
<evidence type="ECO:0000313" key="10">
    <source>
        <dbReference type="EMBL" id="MDM4014766.1"/>
    </source>
</evidence>